<reference evidence="14 15" key="1">
    <citation type="submission" date="2021-01" db="EMBL/GenBank/DDBJ databases">
        <title>Genomic Encyclopedia of Type Strains, Phase IV (KMG-IV): sequencing the most valuable type-strain genomes for metagenomic binning, comparative biology and taxonomic classification.</title>
        <authorList>
            <person name="Goeker M."/>
        </authorList>
    </citation>
    <scope>NUCLEOTIDE SEQUENCE [LARGE SCALE GENOMIC DNA]</scope>
    <source>
        <strain evidence="14 15">DSM 104297</strain>
    </source>
</reference>
<dbReference type="EMBL" id="JAFBFC010000002">
    <property type="protein sequence ID" value="MBM7702660.1"/>
    <property type="molecule type" value="Genomic_DNA"/>
</dbReference>
<evidence type="ECO:0000256" key="8">
    <source>
        <dbReference type="ARBA" id="ARBA00022840"/>
    </source>
</evidence>
<keyword evidence="9 12" id="KW-1133">Transmembrane helix</keyword>
<keyword evidence="6" id="KW-0547">Nucleotide-binding</keyword>
<keyword evidence="8" id="KW-0067">ATP-binding</keyword>
<keyword evidence="2" id="KW-1003">Cell membrane</keyword>
<evidence type="ECO:0000256" key="3">
    <source>
        <dbReference type="ARBA" id="ARBA00022553"/>
    </source>
</evidence>
<keyword evidence="11 12" id="KW-0472">Membrane</keyword>
<evidence type="ECO:0000259" key="13">
    <source>
        <dbReference type="PROSITE" id="PS50885"/>
    </source>
</evidence>
<dbReference type="SUPFAM" id="SSF55874">
    <property type="entry name" value="ATPase domain of HSP90 chaperone/DNA topoisomerase II/histidine kinase"/>
    <property type="match status" value="1"/>
</dbReference>
<feature type="domain" description="HAMP" evidence="13">
    <location>
        <begin position="327"/>
        <end position="379"/>
    </location>
</feature>
<protein>
    <submittedName>
        <fullName evidence="14">Two-component system sensor histidine kinase YesM</fullName>
        <ecNumber evidence="14">2.7.13.3</ecNumber>
    </submittedName>
</protein>
<dbReference type="PANTHER" id="PTHR34220">
    <property type="entry name" value="SENSOR HISTIDINE KINASE YPDA"/>
    <property type="match status" value="1"/>
</dbReference>
<evidence type="ECO:0000313" key="15">
    <source>
        <dbReference type="Proteomes" id="UP000809829"/>
    </source>
</evidence>
<evidence type="ECO:0000256" key="5">
    <source>
        <dbReference type="ARBA" id="ARBA00022692"/>
    </source>
</evidence>
<dbReference type="InterPro" id="IPR003660">
    <property type="entry name" value="HAMP_dom"/>
</dbReference>
<name>A0ABS2QT68_9BACI</name>
<evidence type="ECO:0000256" key="2">
    <source>
        <dbReference type="ARBA" id="ARBA00022475"/>
    </source>
</evidence>
<evidence type="ECO:0000256" key="4">
    <source>
        <dbReference type="ARBA" id="ARBA00022679"/>
    </source>
</evidence>
<evidence type="ECO:0000256" key="12">
    <source>
        <dbReference type="SAM" id="Phobius"/>
    </source>
</evidence>
<dbReference type="RefSeq" id="WP_205185833.1">
    <property type="nucleotide sequence ID" value="NZ_JAFBFC010000002.1"/>
</dbReference>
<dbReference type="EC" id="2.7.13.3" evidence="14"/>
<feature type="transmembrane region" description="Helical" evidence="12">
    <location>
        <begin position="304"/>
        <end position="327"/>
    </location>
</feature>
<dbReference type="Proteomes" id="UP000809829">
    <property type="component" value="Unassembled WGS sequence"/>
</dbReference>
<dbReference type="Pfam" id="PF06580">
    <property type="entry name" value="His_kinase"/>
    <property type="match status" value="1"/>
</dbReference>
<evidence type="ECO:0000256" key="7">
    <source>
        <dbReference type="ARBA" id="ARBA00022777"/>
    </source>
</evidence>
<keyword evidence="5 12" id="KW-0812">Transmembrane</keyword>
<keyword evidence="4 14" id="KW-0808">Transferase</keyword>
<comment type="caution">
    <text evidence="14">The sequence shown here is derived from an EMBL/GenBank/DDBJ whole genome shotgun (WGS) entry which is preliminary data.</text>
</comment>
<dbReference type="InterPro" id="IPR010559">
    <property type="entry name" value="Sig_transdc_His_kin_internal"/>
</dbReference>
<keyword evidence="3" id="KW-0597">Phosphoprotein</keyword>
<dbReference type="Gene3D" id="6.10.340.10">
    <property type="match status" value="1"/>
</dbReference>
<dbReference type="InterPro" id="IPR036890">
    <property type="entry name" value="HATPase_C_sf"/>
</dbReference>
<dbReference type="Pfam" id="PF02518">
    <property type="entry name" value="HATPase_c"/>
    <property type="match status" value="1"/>
</dbReference>
<dbReference type="SUPFAM" id="SSF158472">
    <property type="entry name" value="HAMP domain-like"/>
    <property type="match status" value="1"/>
</dbReference>
<dbReference type="Gene3D" id="3.30.450.20">
    <property type="entry name" value="PAS domain"/>
    <property type="match status" value="1"/>
</dbReference>
<evidence type="ECO:0000256" key="9">
    <source>
        <dbReference type="ARBA" id="ARBA00022989"/>
    </source>
</evidence>
<organism evidence="14 15">
    <name type="scientific">Priestia iocasae</name>
    <dbReference type="NCBI Taxonomy" id="2291674"/>
    <lineage>
        <taxon>Bacteria</taxon>
        <taxon>Bacillati</taxon>
        <taxon>Bacillota</taxon>
        <taxon>Bacilli</taxon>
        <taxon>Bacillales</taxon>
        <taxon>Bacillaceae</taxon>
        <taxon>Priestia</taxon>
    </lineage>
</organism>
<dbReference type="PROSITE" id="PS50885">
    <property type="entry name" value="HAMP"/>
    <property type="match status" value="1"/>
</dbReference>
<dbReference type="InterPro" id="IPR050640">
    <property type="entry name" value="Bact_2-comp_sensor_kinase"/>
</dbReference>
<proteinExistence type="predicted"/>
<sequence>MGWSIRKKLVIFLLLATVVPFTLSNLITYYYTTESVKDRFVSTNYDVIENGKKDVSNYLEEITQMTPRLYGYHPFIKVLQEGILSDIGANQQEVYRTLLYLYNTRPEIEQIHLYLHKGNDSYTIYNSKVSSRGKYEEVYTHPYYSTLSKRKNFLAIEPTHEIYSYNNLSNLRKLSPTNVMSFHHLINEIPSDQFLGFLSIDVNLSQIAAISDRLYDEHSEEFYLMNESGTILYSSHENLIGQRNEKVWFQKLKEQPKEDHNLEWKDDHFSGVIVHDTFSGTFEGWRIVKRIPYDVLYGDVRKTAFINLLIGIPFLVIVIIATLMISFKLTSPIRILIQNMKKVEKGSFEVDFKSLGNDEFGVLGRHFTSMVETINDLIERKYRLEIENKSAQLKVLQSQINPHFLYNALQSIGTLALKHRVVQVYSLLTSLSHIMRYSMNMKEDIVSLDSEIQHVTAFLTLQKQRFNEKFDYSIHMDEALRRAEVPKMILQPLVENSFKHGFEQKVGGGYLEIRGYETNSGTVCIVVKDNGVGVDKERLSEINRQFTQNAEEQQENIGLKNIYDRLHIYYGNEANMFIESEQHQYFTVIVELPKRGVSRESIDSRR</sequence>
<keyword evidence="10" id="KW-0902">Two-component regulatory system</keyword>
<dbReference type="InterPro" id="IPR003594">
    <property type="entry name" value="HATPase_dom"/>
</dbReference>
<dbReference type="PANTHER" id="PTHR34220:SF11">
    <property type="entry name" value="SENSOR PROTEIN KINASE HPTS"/>
    <property type="match status" value="1"/>
</dbReference>
<evidence type="ECO:0000256" key="6">
    <source>
        <dbReference type="ARBA" id="ARBA00022741"/>
    </source>
</evidence>
<dbReference type="CDD" id="cd06225">
    <property type="entry name" value="HAMP"/>
    <property type="match status" value="1"/>
</dbReference>
<evidence type="ECO:0000256" key="11">
    <source>
        <dbReference type="ARBA" id="ARBA00023136"/>
    </source>
</evidence>
<evidence type="ECO:0000313" key="14">
    <source>
        <dbReference type="EMBL" id="MBM7702660.1"/>
    </source>
</evidence>
<dbReference type="GO" id="GO:0004673">
    <property type="term" value="F:protein histidine kinase activity"/>
    <property type="evidence" value="ECO:0007669"/>
    <property type="project" value="UniProtKB-EC"/>
</dbReference>
<gene>
    <name evidence="14" type="ORF">JOC83_001494</name>
</gene>
<keyword evidence="7 14" id="KW-0418">Kinase</keyword>
<comment type="subcellular location">
    <subcellularLocation>
        <location evidence="1">Cell membrane</location>
        <topology evidence="1">Multi-pass membrane protein</topology>
    </subcellularLocation>
</comment>
<evidence type="ECO:0000256" key="10">
    <source>
        <dbReference type="ARBA" id="ARBA00023012"/>
    </source>
</evidence>
<dbReference type="Pfam" id="PF00672">
    <property type="entry name" value="HAMP"/>
    <property type="match status" value="1"/>
</dbReference>
<keyword evidence="15" id="KW-1185">Reference proteome</keyword>
<accession>A0ABS2QT68</accession>
<evidence type="ECO:0000256" key="1">
    <source>
        <dbReference type="ARBA" id="ARBA00004651"/>
    </source>
</evidence>
<dbReference type="SMART" id="SM00304">
    <property type="entry name" value="HAMP"/>
    <property type="match status" value="1"/>
</dbReference>
<dbReference type="Gene3D" id="3.30.565.10">
    <property type="entry name" value="Histidine kinase-like ATPase, C-terminal domain"/>
    <property type="match status" value="1"/>
</dbReference>